<dbReference type="PROSITE" id="PS50076">
    <property type="entry name" value="DNAJ_2"/>
    <property type="match status" value="1"/>
</dbReference>
<feature type="compositionally biased region" description="Basic and acidic residues" evidence="1">
    <location>
        <begin position="196"/>
        <end position="210"/>
    </location>
</feature>
<evidence type="ECO:0000313" key="3">
    <source>
        <dbReference type="EMBL" id="CEH15564.1"/>
    </source>
</evidence>
<dbReference type="GO" id="GO:0005737">
    <property type="term" value="C:cytoplasm"/>
    <property type="evidence" value="ECO:0007669"/>
    <property type="project" value="TreeGrafter"/>
</dbReference>
<organism evidence="3 4">
    <name type="scientific">Ceraceosorus bombacis</name>
    <dbReference type="NCBI Taxonomy" id="401625"/>
    <lineage>
        <taxon>Eukaryota</taxon>
        <taxon>Fungi</taxon>
        <taxon>Dikarya</taxon>
        <taxon>Basidiomycota</taxon>
        <taxon>Ustilaginomycotina</taxon>
        <taxon>Exobasidiomycetes</taxon>
        <taxon>Ceraceosorales</taxon>
        <taxon>Ceraceosoraceae</taxon>
        <taxon>Ceraceosorus</taxon>
    </lineage>
</organism>
<dbReference type="PANTHER" id="PTHR44144">
    <property type="entry name" value="DNAJ HOMOLOG SUBFAMILY C MEMBER 9"/>
    <property type="match status" value="1"/>
</dbReference>
<dbReference type="Proteomes" id="UP000054845">
    <property type="component" value="Unassembled WGS sequence"/>
</dbReference>
<dbReference type="Pfam" id="PF23302">
    <property type="entry name" value="HTH_DNAJC9"/>
    <property type="match status" value="1"/>
</dbReference>
<feature type="compositionally biased region" description="Acidic residues" evidence="1">
    <location>
        <begin position="247"/>
        <end position="259"/>
    </location>
</feature>
<sequence>MDQDDPALNFFPDGEVDLYGALGLDSSAGSEAIKKAYKRLALLHHPDKSKDASSHARFQQIGFAYAVLSDSSRKKRYDATGKTDELRFGLGEDGEGMDWDEYFTTLWDGEVTGDKLREFKEGYQGSEEEKQDILEAYRSKKGDLQDILNEVPCLEILADEQRVVDLINSSIQSGELDSTKAWQRWTSNDKGRKRMRENAKREAGEAEQAARELGVWDELFGNGKRGERRKGRGNKGEAKGDGKGHEDDDEEEEDEDENGVDNSKKRKRPNGASASAKTKKQKGRKGKGAKEEEEEQDDERDTSSLEALFAARQKQRSAGFDDVISRIEARASGSKTGASGSKRSVKHDASAASKKKSVDAKGRRGTQSLPDDPLDDAEFERLQAALFTDKDKQKRGSTKKTNSK</sequence>
<dbReference type="SUPFAM" id="SSF46565">
    <property type="entry name" value="Chaperone J-domain"/>
    <property type="match status" value="1"/>
</dbReference>
<proteinExistence type="predicted"/>
<feature type="region of interest" description="Disordered" evidence="1">
    <location>
        <begin position="182"/>
        <end position="404"/>
    </location>
</feature>
<reference evidence="3 4" key="1">
    <citation type="submission" date="2014-09" db="EMBL/GenBank/DDBJ databases">
        <authorList>
            <person name="Magalhaes I.L.F."/>
            <person name="Oliveira U."/>
            <person name="Santos F.R."/>
            <person name="Vidigal T.H.D.A."/>
            <person name="Brescovit A.D."/>
            <person name="Santos A.J."/>
        </authorList>
    </citation>
    <scope>NUCLEOTIDE SEQUENCE [LARGE SCALE GENOMIC DNA]</scope>
</reference>
<name>A0A0P1BIM1_9BASI</name>
<dbReference type="GO" id="GO:0005634">
    <property type="term" value="C:nucleus"/>
    <property type="evidence" value="ECO:0007669"/>
    <property type="project" value="TreeGrafter"/>
</dbReference>
<feature type="compositionally biased region" description="Basic residues" evidence="1">
    <location>
        <begin position="277"/>
        <end position="287"/>
    </location>
</feature>
<evidence type="ECO:0000313" key="4">
    <source>
        <dbReference type="Proteomes" id="UP000054845"/>
    </source>
</evidence>
<feature type="compositionally biased region" description="Low complexity" evidence="1">
    <location>
        <begin position="330"/>
        <end position="342"/>
    </location>
</feature>
<dbReference type="PRINTS" id="PR00625">
    <property type="entry name" value="JDOMAIN"/>
</dbReference>
<dbReference type="PROSITE" id="PS00636">
    <property type="entry name" value="DNAJ_1"/>
    <property type="match status" value="1"/>
</dbReference>
<evidence type="ECO:0000256" key="1">
    <source>
        <dbReference type="SAM" id="MobiDB-lite"/>
    </source>
</evidence>
<dbReference type="EMBL" id="CCYA01000264">
    <property type="protein sequence ID" value="CEH15564.1"/>
    <property type="molecule type" value="Genomic_DNA"/>
</dbReference>
<dbReference type="GO" id="GO:0031072">
    <property type="term" value="F:heat shock protein binding"/>
    <property type="evidence" value="ECO:0007669"/>
    <property type="project" value="TreeGrafter"/>
</dbReference>
<dbReference type="SMART" id="SM00271">
    <property type="entry name" value="DnaJ"/>
    <property type="match status" value="1"/>
</dbReference>
<feature type="domain" description="J" evidence="2">
    <location>
        <begin position="17"/>
        <end position="81"/>
    </location>
</feature>
<dbReference type="CDD" id="cd06257">
    <property type="entry name" value="DnaJ"/>
    <property type="match status" value="1"/>
</dbReference>
<dbReference type="Gene3D" id="1.10.287.110">
    <property type="entry name" value="DnaJ domain"/>
    <property type="match status" value="1"/>
</dbReference>
<feature type="compositionally biased region" description="Acidic residues" evidence="1">
    <location>
        <begin position="291"/>
        <end position="300"/>
    </location>
</feature>
<dbReference type="AlphaFoldDB" id="A0A0P1BIM1"/>
<dbReference type="PANTHER" id="PTHR44144:SF1">
    <property type="entry name" value="DNAJ HOMOLOG SUBFAMILY C MEMBER 9"/>
    <property type="match status" value="1"/>
</dbReference>
<feature type="compositionally biased region" description="Basic residues" evidence="1">
    <location>
        <begin position="395"/>
        <end position="404"/>
    </location>
</feature>
<dbReference type="InterPro" id="IPR001623">
    <property type="entry name" value="DnaJ_domain"/>
</dbReference>
<dbReference type="Pfam" id="PF00226">
    <property type="entry name" value="DnaJ"/>
    <property type="match status" value="1"/>
</dbReference>
<dbReference type="InterPro" id="IPR052594">
    <property type="entry name" value="J_domain-containing_protein"/>
</dbReference>
<dbReference type="OrthoDB" id="110024at2759"/>
<evidence type="ECO:0000259" key="2">
    <source>
        <dbReference type="PROSITE" id="PS50076"/>
    </source>
</evidence>
<accession>A0A0P1BIM1</accession>
<keyword evidence="4" id="KW-1185">Reference proteome</keyword>
<dbReference type="InterPro" id="IPR056453">
    <property type="entry name" value="HTH_DNAJC9"/>
</dbReference>
<protein>
    <submittedName>
        <fullName evidence="3">Molecular chaperone (DnaJ superfamily)</fullName>
    </submittedName>
</protein>
<feature type="compositionally biased region" description="Basic and acidic residues" evidence="1">
    <location>
        <begin position="234"/>
        <end position="246"/>
    </location>
</feature>
<dbReference type="STRING" id="401625.A0A0P1BIM1"/>
<dbReference type="InterPro" id="IPR036869">
    <property type="entry name" value="J_dom_sf"/>
</dbReference>
<dbReference type="InterPro" id="IPR018253">
    <property type="entry name" value="DnaJ_domain_CS"/>
</dbReference>